<protein>
    <submittedName>
        <fullName evidence="3">Pleckstrin homology domain-containing family d member 1</fullName>
    </submittedName>
</protein>
<organism evidence="3 4">
    <name type="scientific">Plakobranchus ocellatus</name>
    <dbReference type="NCBI Taxonomy" id="259542"/>
    <lineage>
        <taxon>Eukaryota</taxon>
        <taxon>Metazoa</taxon>
        <taxon>Spiralia</taxon>
        <taxon>Lophotrochozoa</taxon>
        <taxon>Mollusca</taxon>
        <taxon>Gastropoda</taxon>
        <taxon>Heterobranchia</taxon>
        <taxon>Euthyneura</taxon>
        <taxon>Panpulmonata</taxon>
        <taxon>Sacoglossa</taxon>
        <taxon>Placobranchoidea</taxon>
        <taxon>Plakobranchidae</taxon>
        <taxon>Plakobranchus</taxon>
    </lineage>
</organism>
<name>A0AAV4DMX8_9GAST</name>
<dbReference type="InterPro" id="IPR001849">
    <property type="entry name" value="PH_domain"/>
</dbReference>
<proteinExistence type="predicted"/>
<reference evidence="3 4" key="1">
    <citation type="journal article" date="2021" name="Elife">
        <title>Chloroplast acquisition without the gene transfer in kleptoplastic sea slugs, Plakobranchus ocellatus.</title>
        <authorList>
            <person name="Maeda T."/>
            <person name="Takahashi S."/>
            <person name="Yoshida T."/>
            <person name="Shimamura S."/>
            <person name="Takaki Y."/>
            <person name="Nagai Y."/>
            <person name="Toyoda A."/>
            <person name="Suzuki Y."/>
            <person name="Arimoto A."/>
            <person name="Ishii H."/>
            <person name="Satoh N."/>
            <person name="Nishiyama T."/>
            <person name="Hasebe M."/>
            <person name="Maruyama T."/>
            <person name="Minagawa J."/>
            <person name="Obokata J."/>
            <person name="Shigenobu S."/>
        </authorList>
    </citation>
    <scope>NUCLEOTIDE SEQUENCE [LARGE SCALE GENOMIC DNA]</scope>
</reference>
<gene>
    <name evidence="3" type="ORF">PoB_007173100</name>
</gene>
<keyword evidence="4" id="KW-1185">Reference proteome</keyword>
<evidence type="ECO:0000256" key="1">
    <source>
        <dbReference type="SAM" id="MobiDB-lite"/>
    </source>
</evidence>
<dbReference type="Proteomes" id="UP000735302">
    <property type="component" value="Unassembled WGS sequence"/>
</dbReference>
<dbReference type="Pfam" id="PF00169">
    <property type="entry name" value="PH"/>
    <property type="match status" value="1"/>
</dbReference>
<dbReference type="Gene3D" id="2.30.29.30">
    <property type="entry name" value="Pleckstrin-homology domain (PH domain)/Phosphotyrosine-binding domain (PTB)"/>
    <property type="match status" value="1"/>
</dbReference>
<dbReference type="InterPro" id="IPR011993">
    <property type="entry name" value="PH-like_dom_sf"/>
</dbReference>
<accession>A0AAV4DMX8</accession>
<dbReference type="SUPFAM" id="SSF50729">
    <property type="entry name" value="PH domain-like"/>
    <property type="match status" value="1"/>
</dbReference>
<comment type="caution">
    <text evidence="3">The sequence shown here is derived from an EMBL/GenBank/DDBJ whole genome shotgun (WGS) entry which is preliminary data.</text>
</comment>
<evidence type="ECO:0000259" key="2">
    <source>
        <dbReference type="Pfam" id="PF00169"/>
    </source>
</evidence>
<feature type="region of interest" description="Disordered" evidence="1">
    <location>
        <begin position="119"/>
        <end position="166"/>
    </location>
</feature>
<sequence>MPELGRSSSVQRDWATRIQIHGVLMKRPFGHQSTKWAKRFFLVKDGFLMYYDANEKKDYEKREFFNIHPKGVLPLGECCFKPCREPQQPFCVIIESPEIDDSLTLVYFGITIECERDENRPEQGDLRLSGPPSGQGAGSGARTRDRRVPADFRADSQATVLPTPPF</sequence>
<feature type="compositionally biased region" description="Basic and acidic residues" evidence="1">
    <location>
        <begin position="142"/>
        <end position="154"/>
    </location>
</feature>
<feature type="domain" description="PH" evidence="2">
    <location>
        <begin position="19"/>
        <end position="97"/>
    </location>
</feature>
<evidence type="ECO:0000313" key="3">
    <source>
        <dbReference type="EMBL" id="GFO45226.1"/>
    </source>
</evidence>
<evidence type="ECO:0000313" key="4">
    <source>
        <dbReference type="Proteomes" id="UP000735302"/>
    </source>
</evidence>
<dbReference type="EMBL" id="BLXT01008026">
    <property type="protein sequence ID" value="GFO45226.1"/>
    <property type="molecule type" value="Genomic_DNA"/>
</dbReference>
<dbReference type="AlphaFoldDB" id="A0AAV4DMX8"/>